<keyword evidence="2 7" id="KW-0813">Transport</keyword>
<reference evidence="10" key="1">
    <citation type="submission" date="2016-10" db="EMBL/GenBank/DDBJ databases">
        <authorList>
            <person name="Varghese N."/>
            <person name="Submissions S."/>
        </authorList>
    </citation>
    <scope>NUCLEOTIDE SEQUENCE [LARGE SCALE GENOMIC DNA]</scope>
    <source>
        <strain evidence="10">Jip14</strain>
    </source>
</reference>
<dbReference type="AlphaFoldDB" id="A0A1H7G7W9"/>
<evidence type="ECO:0000256" key="7">
    <source>
        <dbReference type="PROSITE-ProRule" id="PRU01360"/>
    </source>
</evidence>
<keyword evidence="3 7" id="KW-1134">Transmembrane beta strand</keyword>
<dbReference type="InterPro" id="IPR037066">
    <property type="entry name" value="Plug_dom_sf"/>
</dbReference>
<dbReference type="NCBIfam" id="TIGR04057">
    <property type="entry name" value="SusC_RagA_signa"/>
    <property type="match status" value="1"/>
</dbReference>
<keyword evidence="6 7" id="KW-0998">Cell outer membrane</keyword>
<protein>
    <submittedName>
        <fullName evidence="9">TonB-linked outer membrane protein, SusC/RagA family</fullName>
    </submittedName>
</protein>
<feature type="domain" description="TonB-dependent receptor plug" evidence="8">
    <location>
        <begin position="117"/>
        <end position="235"/>
    </location>
</feature>
<dbReference type="STRING" id="332977.SAMN05421740_101609"/>
<dbReference type="Proteomes" id="UP000198916">
    <property type="component" value="Unassembled WGS sequence"/>
</dbReference>
<dbReference type="InterPro" id="IPR039426">
    <property type="entry name" value="TonB-dep_rcpt-like"/>
</dbReference>
<dbReference type="Gene3D" id="2.60.40.1120">
    <property type="entry name" value="Carboxypeptidase-like, regulatory domain"/>
    <property type="match status" value="1"/>
</dbReference>
<evidence type="ECO:0000256" key="2">
    <source>
        <dbReference type="ARBA" id="ARBA00022448"/>
    </source>
</evidence>
<keyword evidence="4 7" id="KW-0812">Transmembrane</keyword>
<dbReference type="InterPro" id="IPR036942">
    <property type="entry name" value="Beta-barrel_TonB_sf"/>
</dbReference>
<dbReference type="InterPro" id="IPR008969">
    <property type="entry name" value="CarboxyPept-like_regulatory"/>
</dbReference>
<dbReference type="SUPFAM" id="SSF49464">
    <property type="entry name" value="Carboxypeptidase regulatory domain-like"/>
    <property type="match status" value="1"/>
</dbReference>
<evidence type="ECO:0000313" key="10">
    <source>
        <dbReference type="Proteomes" id="UP000198916"/>
    </source>
</evidence>
<name>A0A1H7G7W9_9SPHI</name>
<evidence type="ECO:0000256" key="3">
    <source>
        <dbReference type="ARBA" id="ARBA00022452"/>
    </source>
</evidence>
<proteinExistence type="inferred from homology"/>
<keyword evidence="5 7" id="KW-0472">Membrane</keyword>
<keyword evidence="10" id="KW-1185">Reference proteome</keyword>
<dbReference type="NCBIfam" id="TIGR04056">
    <property type="entry name" value="OMP_RagA_SusC"/>
    <property type="match status" value="1"/>
</dbReference>
<evidence type="ECO:0000256" key="6">
    <source>
        <dbReference type="ARBA" id="ARBA00023237"/>
    </source>
</evidence>
<dbReference type="InterPro" id="IPR023996">
    <property type="entry name" value="TonB-dep_OMP_SusC/RagA"/>
</dbReference>
<evidence type="ECO:0000256" key="4">
    <source>
        <dbReference type="ARBA" id="ARBA00022692"/>
    </source>
</evidence>
<accession>A0A1H7G7W9</accession>
<organism evidence="9 10">
    <name type="scientific">Parapedobacter koreensis</name>
    <dbReference type="NCBI Taxonomy" id="332977"/>
    <lineage>
        <taxon>Bacteria</taxon>
        <taxon>Pseudomonadati</taxon>
        <taxon>Bacteroidota</taxon>
        <taxon>Sphingobacteriia</taxon>
        <taxon>Sphingobacteriales</taxon>
        <taxon>Sphingobacteriaceae</taxon>
        <taxon>Parapedobacter</taxon>
    </lineage>
</organism>
<dbReference type="RefSeq" id="WP_090602630.1">
    <property type="nucleotide sequence ID" value="NZ_FNZR01000001.1"/>
</dbReference>
<dbReference type="Pfam" id="PF13715">
    <property type="entry name" value="CarbopepD_reg_2"/>
    <property type="match status" value="1"/>
</dbReference>
<gene>
    <name evidence="9" type="ORF">SAMN05421740_101609</name>
</gene>
<dbReference type="SUPFAM" id="SSF56935">
    <property type="entry name" value="Porins"/>
    <property type="match status" value="1"/>
</dbReference>
<evidence type="ECO:0000256" key="1">
    <source>
        <dbReference type="ARBA" id="ARBA00004571"/>
    </source>
</evidence>
<sequence>MENRILLLVGFLLTMAFTYGQQRAITGKVIGSADRQAIPSATVQVEGSNVATQTDDNGSFRLEVPQHATILISSVGYEVYRLTVGSATYYEVELNLESTGLDEVVVTALGISRERKSLGYAAQTIGGEDVSTVNTGNVTNALSGKVAGVQIRRNTNMGGSTNIVIRGYGSLTGNNQALFVVDGVPIDNSSPNTGDNSFDYGNMASDINPDDIASINVLKGAAATALYGSRAANGAVIITTKKGATAERASIRISSGVNFGSIDRSTFPKFQTKYGAGIGPVYGANGSSYFNEQDIDGDGTVDLVVPFTATASMGAPFDPDLLVFQWHAMDPESPKYMQKTPWVPAENGPITFFENPLTYTNNASLEGGSANGTYRLSYSNYLHSDLMPNSRLKRHNFSLNVSHKLLDKLTASGSANYINAQSKGRTEAGSGASFTNPLATFRNYWQTNIDVKEMGDMYFRTGRNVRPFYGGTTDNLYYVIYESFQSDERNRLFGNMSLKYEINDWLNIEGRVATDLYSYIQEDRRNNMTRVPARYTNYTSNFIETNYDLMLNFNKDLSTKFNLNGVLGTNIRRSKFQSVFNTTNNGLIVEKLFAISNSLNTPPPTEEVLRRIGVNGYFGLLSMGYNSMFYLDVTGRVDQSSTLPESNNTYFYPSIATSFIFSELMQSDVLSFGKFRLNYAKVGSDAQANSLVDVLTKPVPFGSVQLYTINDTKRNPELRPESTESWEAGIETSFLNNRLGLDVSLYKTNTRDQIMPVAVTSTTSYLSKFVNAGDVENKGIEVFLKGTPLKRERLQWDVNVNWALNRNKVISLFEGVESLQLRSFGAGVTLNAHVGRPYGTWYGTDYIYLDGQRVVNQTNGEYLRTTTTNNLIGNMNPSWNGGVLNKIRYKDFNLSFLVDVQKGGDIFSNDMANGLRDGVYDDWTVGLNDLGNPIRNSLADGGGIILPGVDENGNPNTVRTPINTTNHALGSNRAPQKYFIFDASYIKLREVSLSYRLPGGIFRSTPIESIDLSLIGSNLWIIHKNLPYADPEAGVGSGNAYGYQVGVYPTTRTIGFNIQVQF</sequence>
<dbReference type="Gene3D" id="2.40.170.20">
    <property type="entry name" value="TonB-dependent receptor, beta-barrel domain"/>
    <property type="match status" value="1"/>
</dbReference>
<dbReference type="OrthoDB" id="9768177at2"/>
<evidence type="ECO:0000256" key="5">
    <source>
        <dbReference type="ARBA" id="ARBA00023136"/>
    </source>
</evidence>
<dbReference type="EMBL" id="FNZR01000001">
    <property type="protein sequence ID" value="SEK34426.1"/>
    <property type="molecule type" value="Genomic_DNA"/>
</dbReference>
<comment type="similarity">
    <text evidence="7">Belongs to the TonB-dependent receptor family.</text>
</comment>
<dbReference type="Pfam" id="PF07715">
    <property type="entry name" value="Plug"/>
    <property type="match status" value="1"/>
</dbReference>
<evidence type="ECO:0000313" key="9">
    <source>
        <dbReference type="EMBL" id="SEK34426.1"/>
    </source>
</evidence>
<dbReference type="InterPro" id="IPR012910">
    <property type="entry name" value="Plug_dom"/>
</dbReference>
<dbReference type="InterPro" id="IPR023997">
    <property type="entry name" value="TonB-dep_OMP_SusC/RagA_CS"/>
</dbReference>
<dbReference type="Gene3D" id="2.170.130.10">
    <property type="entry name" value="TonB-dependent receptor, plug domain"/>
    <property type="match status" value="1"/>
</dbReference>
<comment type="subcellular location">
    <subcellularLocation>
        <location evidence="1 7">Cell outer membrane</location>
        <topology evidence="1 7">Multi-pass membrane protein</topology>
    </subcellularLocation>
</comment>
<dbReference type="GO" id="GO:0009279">
    <property type="term" value="C:cell outer membrane"/>
    <property type="evidence" value="ECO:0007669"/>
    <property type="project" value="UniProtKB-SubCell"/>
</dbReference>
<evidence type="ECO:0000259" key="8">
    <source>
        <dbReference type="Pfam" id="PF07715"/>
    </source>
</evidence>
<dbReference type="PROSITE" id="PS52016">
    <property type="entry name" value="TONB_DEPENDENT_REC_3"/>
    <property type="match status" value="1"/>
</dbReference>